<comment type="catalytic activity">
    <reaction evidence="2">
        <text>1,6-anhydro-N-acetyl-beta-muramate + ATP + H2O = N-acetyl-D-muramate 6-phosphate + ADP + H(+)</text>
        <dbReference type="Rhea" id="RHEA:24952"/>
        <dbReference type="ChEBI" id="CHEBI:15377"/>
        <dbReference type="ChEBI" id="CHEBI:15378"/>
        <dbReference type="ChEBI" id="CHEBI:30616"/>
        <dbReference type="ChEBI" id="CHEBI:58690"/>
        <dbReference type="ChEBI" id="CHEBI:58722"/>
        <dbReference type="ChEBI" id="CHEBI:456216"/>
        <dbReference type="EC" id="2.7.1.170"/>
    </reaction>
</comment>
<keyword evidence="5" id="KW-1185">Reference proteome</keyword>
<dbReference type="UniPathway" id="UPA00343"/>
<dbReference type="EC" id="2.7.1.170" evidence="2"/>
<dbReference type="NCBIfam" id="NF007141">
    <property type="entry name" value="PRK09585.1-5"/>
    <property type="match status" value="1"/>
</dbReference>
<dbReference type="GO" id="GO:0005524">
    <property type="term" value="F:ATP binding"/>
    <property type="evidence" value="ECO:0007669"/>
    <property type="project" value="UniProtKB-UniRule"/>
</dbReference>
<dbReference type="HAMAP" id="MF_01270">
    <property type="entry name" value="AnhMurNAc_kinase"/>
    <property type="match status" value="1"/>
</dbReference>
<keyword evidence="1 2" id="KW-0119">Carbohydrate metabolism</keyword>
<name>A0A6M8HWZ1_9PROT</name>
<dbReference type="SUPFAM" id="SSF53067">
    <property type="entry name" value="Actin-like ATPase domain"/>
    <property type="match status" value="1"/>
</dbReference>
<protein>
    <recommendedName>
        <fullName evidence="2">Anhydro-N-acetylmuramic acid kinase</fullName>
        <ecNumber evidence="2">2.7.1.170</ecNumber>
    </recommendedName>
    <alternativeName>
        <fullName evidence="2">AnhMurNAc kinase</fullName>
    </alternativeName>
</protein>
<organism evidence="4 5">
    <name type="scientific">Lichenicola cladoniae</name>
    <dbReference type="NCBI Taxonomy" id="1484109"/>
    <lineage>
        <taxon>Bacteria</taxon>
        <taxon>Pseudomonadati</taxon>
        <taxon>Pseudomonadota</taxon>
        <taxon>Alphaproteobacteria</taxon>
        <taxon>Acetobacterales</taxon>
        <taxon>Acetobacteraceae</taxon>
        <taxon>Lichenicola</taxon>
    </lineage>
</organism>
<dbReference type="GO" id="GO:0097175">
    <property type="term" value="P:1,6-anhydro-N-acetyl-beta-muramic acid catabolic process"/>
    <property type="evidence" value="ECO:0007669"/>
    <property type="project" value="UniProtKB-UniRule"/>
</dbReference>
<accession>A0A6M8HWZ1</accession>
<dbReference type="InterPro" id="IPR043129">
    <property type="entry name" value="ATPase_NBD"/>
</dbReference>
<comment type="function">
    <text evidence="2">Catalyzes the specific phosphorylation of 1,6-anhydro-N-acetylmuramic acid (anhMurNAc) with the simultaneous cleavage of the 1,6-anhydro ring, generating MurNAc-6-P. Is required for the utilization of anhMurNAc either imported from the medium or derived from its own cell wall murein, and thus plays a role in cell wall recycling.</text>
</comment>
<dbReference type="GO" id="GO:0016301">
    <property type="term" value="F:kinase activity"/>
    <property type="evidence" value="ECO:0007669"/>
    <property type="project" value="UniProtKB-KW"/>
</dbReference>
<keyword evidence="2" id="KW-0547">Nucleotide-binding</keyword>
<dbReference type="Pfam" id="PF03702">
    <property type="entry name" value="AnmK"/>
    <property type="match status" value="1"/>
</dbReference>
<dbReference type="InterPro" id="IPR005338">
    <property type="entry name" value="Anhydro_N_Ac-Mur_kinase"/>
</dbReference>
<dbReference type="GO" id="GO:0016773">
    <property type="term" value="F:phosphotransferase activity, alcohol group as acceptor"/>
    <property type="evidence" value="ECO:0007669"/>
    <property type="project" value="UniProtKB-UniRule"/>
</dbReference>
<keyword evidence="2 4" id="KW-0418">Kinase</keyword>
<dbReference type="PANTHER" id="PTHR30605:SF0">
    <property type="entry name" value="ANHYDRO-N-ACETYLMURAMIC ACID KINASE"/>
    <property type="match status" value="1"/>
</dbReference>
<dbReference type="GO" id="GO:0009254">
    <property type="term" value="P:peptidoglycan turnover"/>
    <property type="evidence" value="ECO:0007669"/>
    <property type="project" value="UniProtKB-UniRule"/>
</dbReference>
<keyword evidence="2" id="KW-0067">ATP-binding</keyword>
<gene>
    <name evidence="2" type="primary">anmK</name>
    <name evidence="4" type="ORF">HN018_16255</name>
</gene>
<evidence type="ECO:0000256" key="3">
    <source>
        <dbReference type="SAM" id="MobiDB-lite"/>
    </source>
</evidence>
<dbReference type="PANTHER" id="PTHR30605">
    <property type="entry name" value="ANHYDRO-N-ACETYLMURAMIC ACID KINASE"/>
    <property type="match status" value="1"/>
</dbReference>
<dbReference type="UniPathway" id="UPA00544"/>
<proteinExistence type="inferred from homology"/>
<dbReference type="EMBL" id="CP053708">
    <property type="protein sequence ID" value="QKE92715.1"/>
    <property type="molecule type" value="Genomic_DNA"/>
</dbReference>
<dbReference type="KEGG" id="lck:HN018_16255"/>
<dbReference type="Gene3D" id="3.30.420.40">
    <property type="match status" value="2"/>
</dbReference>
<evidence type="ECO:0000256" key="2">
    <source>
        <dbReference type="HAMAP-Rule" id="MF_01270"/>
    </source>
</evidence>
<comment type="similarity">
    <text evidence="2">Belongs to the anhydro-N-acetylmuramic acid kinase family.</text>
</comment>
<feature type="compositionally biased region" description="Low complexity" evidence="3">
    <location>
        <begin position="336"/>
        <end position="348"/>
    </location>
</feature>
<feature type="binding site" evidence="2">
    <location>
        <begin position="10"/>
        <end position="17"/>
    </location>
    <ligand>
        <name>ATP</name>
        <dbReference type="ChEBI" id="CHEBI:30616"/>
    </ligand>
</feature>
<reference evidence="4 5" key="1">
    <citation type="journal article" date="2014" name="World J. Microbiol. Biotechnol.">
        <title>Biodiversity and physiological characteristics of Antarctic and Arctic lichens-associated bacteria.</title>
        <authorList>
            <person name="Lee Y.M."/>
            <person name="Kim E.H."/>
            <person name="Lee H.K."/>
            <person name="Hong S.G."/>
        </authorList>
    </citation>
    <scope>NUCLEOTIDE SEQUENCE [LARGE SCALE GENOMIC DNA]</scope>
    <source>
        <strain evidence="4 5">PAMC 26569</strain>
    </source>
</reference>
<dbReference type="Proteomes" id="UP000500767">
    <property type="component" value="Chromosome"/>
</dbReference>
<sequence length="354" mass="37059">MRRVIGLMSGTSLDGVDAALIETDGERIASFGTALTIPYDPALRTALRGLLDRAAHIDATDPELLQLERRLTDVHVAAVAALGEPAALIGFHGQTILHRPGEGRTWQIGDAAYLAHRTGLPVAYDFRSADVAAGGEGAPLVPAYHAALAARLERPVAFLNLGGVANLTWIGPDDALIACDTGPGNALLDDWAMRHTGTPCDTDGRLAASGRVDEAVLTGLLAHPFFSRPAPKSLDRLQFHAALDAVSGLSAADGAATLTAFTAASIAMTILAERPKHWLVCGGGRRNPVLMQALRDRLHAPVEAVESLGWDGDALEAQCFAFLAVRVEAGLPLSWPGTTGAPEPTPGGRLVRPS</sequence>
<dbReference type="AlphaFoldDB" id="A0A6M8HWZ1"/>
<evidence type="ECO:0000313" key="4">
    <source>
        <dbReference type="EMBL" id="QKE92715.1"/>
    </source>
</evidence>
<evidence type="ECO:0000313" key="5">
    <source>
        <dbReference type="Proteomes" id="UP000500767"/>
    </source>
</evidence>
<comment type="pathway">
    <text evidence="2">Amino-sugar metabolism; 1,6-anhydro-N-acetylmuramate degradation.</text>
</comment>
<dbReference type="RefSeq" id="WP_171833520.1">
    <property type="nucleotide sequence ID" value="NZ_CP053708.1"/>
</dbReference>
<dbReference type="GO" id="GO:0006040">
    <property type="term" value="P:amino sugar metabolic process"/>
    <property type="evidence" value="ECO:0007669"/>
    <property type="project" value="InterPro"/>
</dbReference>
<feature type="region of interest" description="Disordered" evidence="3">
    <location>
        <begin position="334"/>
        <end position="354"/>
    </location>
</feature>
<comment type="pathway">
    <text evidence="2">Cell wall biogenesis; peptidoglycan recycling.</text>
</comment>
<keyword evidence="2 4" id="KW-0808">Transferase</keyword>
<evidence type="ECO:0000256" key="1">
    <source>
        <dbReference type="ARBA" id="ARBA00023277"/>
    </source>
</evidence>